<protein>
    <submittedName>
        <fullName evidence="1">Uncharacterized protein</fullName>
    </submittedName>
</protein>
<keyword evidence="2" id="KW-1185">Reference proteome</keyword>
<gene>
    <name evidence="1" type="ordered locus">Krad_3266</name>
</gene>
<evidence type="ECO:0000313" key="2">
    <source>
        <dbReference type="Proteomes" id="UP000001116"/>
    </source>
</evidence>
<dbReference type="OrthoDB" id="3214648at2"/>
<dbReference type="EMBL" id="CP000750">
    <property type="protein sequence ID" value="ABS04730.1"/>
    <property type="molecule type" value="Genomic_DNA"/>
</dbReference>
<dbReference type="AlphaFoldDB" id="A6WD41"/>
<reference evidence="2" key="1">
    <citation type="journal article" date="2008" name="PLoS ONE">
        <title>Survival in nuclear waste, extreme resistance, and potential applications gleaned from the genome sequence of Kineococcus radiotolerans SRS30216.</title>
        <authorList>
            <person name="Bagwell C.E."/>
            <person name="Bhat S."/>
            <person name="Hawkins G.M."/>
            <person name="Smith B.W."/>
            <person name="Biswas T."/>
            <person name="Hoover T.R."/>
            <person name="Saunders E."/>
            <person name="Han C.S."/>
            <person name="Tsodikov O.V."/>
            <person name="Shimkets L.J."/>
        </authorList>
    </citation>
    <scope>NUCLEOTIDE SEQUENCE [LARGE SCALE GENOMIC DNA]</scope>
    <source>
        <strain evidence="2">ATCC BAA-149 / DSM 14245 / SRS30216</strain>
    </source>
</reference>
<dbReference type="HOGENOM" id="CLU_190784_0_0_11"/>
<dbReference type="STRING" id="266940.Krad_3266"/>
<organism evidence="1 2">
    <name type="scientific">Kineococcus radiotolerans (strain ATCC BAA-149 / DSM 14245 / SRS30216)</name>
    <dbReference type="NCBI Taxonomy" id="266940"/>
    <lineage>
        <taxon>Bacteria</taxon>
        <taxon>Bacillati</taxon>
        <taxon>Actinomycetota</taxon>
        <taxon>Actinomycetes</taxon>
        <taxon>Kineosporiales</taxon>
        <taxon>Kineosporiaceae</taxon>
        <taxon>Kineococcus</taxon>
    </lineage>
</organism>
<proteinExistence type="predicted"/>
<dbReference type="Proteomes" id="UP000001116">
    <property type="component" value="Chromosome"/>
</dbReference>
<dbReference type="RefSeq" id="WP_012087012.1">
    <property type="nucleotide sequence ID" value="NC_009664.2"/>
</dbReference>
<name>A6WD41_KINRD</name>
<accession>A6WD41</accession>
<dbReference type="KEGG" id="kra:Krad_3266"/>
<evidence type="ECO:0000313" key="1">
    <source>
        <dbReference type="EMBL" id="ABS04730.1"/>
    </source>
</evidence>
<sequence length="69" mass="7787">MRPTQWTWKYEDADGRALAGDNAVFPTQSDAETWIGEAWRGLRERGVENAHLWADGARVYGPLSLRPAD</sequence>